<dbReference type="Proteomes" id="UP000187891">
    <property type="component" value="Unassembled WGS sequence"/>
</dbReference>
<proteinExistence type="predicted"/>
<organism evidence="2 3">
    <name type="scientific">Agrobacterium rosae</name>
    <dbReference type="NCBI Taxonomy" id="1972867"/>
    <lineage>
        <taxon>Bacteria</taxon>
        <taxon>Pseudomonadati</taxon>
        <taxon>Pseudomonadota</taxon>
        <taxon>Alphaproteobacteria</taxon>
        <taxon>Hyphomicrobiales</taxon>
        <taxon>Rhizobiaceae</taxon>
        <taxon>Rhizobium/Agrobacterium group</taxon>
        <taxon>Agrobacterium</taxon>
    </lineage>
</organism>
<sequence>MPGRAEGGKGGKRRTLRSTAYRLHPPSFEGRFAPAALLRQAQDDG</sequence>
<gene>
    <name evidence="2" type="ORF">DSM25559_3424</name>
</gene>
<evidence type="ECO:0000313" key="3">
    <source>
        <dbReference type="Proteomes" id="UP000187891"/>
    </source>
</evidence>
<dbReference type="AlphaFoldDB" id="A0A1R3U428"/>
<dbReference type="EMBL" id="FMUE01000008">
    <property type="protein sequence ID" value="SCX29796.1"/>
    <property type="molecule type" value="Genomic_DNA"/>
</dbReference>
<evidence type="ECO:0000313" key="2">
    <source>
        <dbReference type="EMBL" id="SCX29796.1"/>
    </source>
</evidence>
<reference evidence="3" key="1">
    <citation type="submission" date="2016-10" db="EMBL/GenBank/DDBJ databases">
        <authorList>
            <person name="Wibberg D."/>
        </authorList>
    </citation>
    <scope>NUCLEOTIDE SEQUENCE [LARGE SCALE GENOMIC DNA]</scope>
</reference>
<evidence type="ECO:0000256" key="1">
    <source>
        <dbReference type="SAM" id="MobiDB-lite"/>
    </source>
</evidence>
<protein>
    <submittedName>
        <fullName evidence="2">Uncharacterized protein</fullName>
    </submittedName>
</protein>
<name>A0A1R3U428_9HYPH</name>
<accession>A0A1R3U428</accession>
<feature type="region of interest" description="Disordered" evidence="1">
    <location>
        <begin position="1"/>
        <end position="20"/>
    </location>
</feature>